<feature type="region of interest" description="Disordered" evidence="1">
    <location>
        <begin position="1"/>
        <end position="206"/>
    </location>
</feature>
<dbReference type="EMBL" id="JAVRRD010000002">
    <property type="protein sequence ID" value="KAK5062887.1"/>
    <property type="molecule type" value="Genomic_DNA"/>
</dbReference>
<keyword evidence="2" id="KW-1133">Transmembrane helix</keyword>
<sequence length="531" mass="57355">MTKRKQYPLRGYDTFEEESHSGTAGSSDNHPISYQREDSDKSRSAAAEAQRLGSMGSWADQYSGGRTPATNMTPTASTVNGDDDNPQNLQYPRFLHDSDPSDPPPVYTPEASTNGTAAPPSPVALRVAPAFQPVSNPVTDDSSQNPSQSGSQSQARRQSSSSCPYQVDNEDADDPSASLLPEPVQYPYQQGCSQPSTTPLPPNERISSKKRWCLPRHTHRRVAFRRQDPKCRARRFKRTCWFIFSLLLCLWLLIPGLCKSLSNKGETQFPDVGSFPVPRREYRQHESSQSITGTYPLYDLLDLSTKSGSISITVDIQPGDRPAVLKLSSTSGSINVRMVPASNQGIWSFWKKSTGGEKTQQRVENLDRVFKTDISTKSGSVGGTVVHGNGGTTSISTGSGSHSISIYPVGVSGNDPSSTLTTTAGSGSQNVKILSPNSVAGYQTTTSTIRSLKVSHTTTGSGSINVVYPGEWEGQLHVLLQGSGSINARGQGLQTQQQGRHELFGWKGVDSENASSVQITERGSGSVNFQC</sequence>
<gene>
    <name evidence="3" type="ORF">LTR84_004962</name>
</gene>
<comment type="caution">
    <text evidence="3">The sequence shown here is derived from an EMBL/GenBank/DDBJ whole genome shotgun (WGS) entry which is preliminary data.</text>
</comment>
<feature type="compositionally biased region" description="Polar residues" evidence="1">
    <location>
        <begin position="187"/>
        <end position="197"/>
    </location>
</feature>
<dbReference type="GeneID" id="89973140"/>
<evidence type="ECO:0008006" key="5">
    <source>
        <dbReference type="Google" id="ProtNLM"/>
    </source>
</evidence>
<keyword evidence="2" id="KW-0812">Transmembrane</keyword>
<reference evidence="3 4" key="1">
    <citation type="submission" date="2023-08" db="EMBL/GenBank/DDBJ databases">
        <title>Black Yeasts Isolated from many extreme environments.</title>
        <authorList>
            <person name="Coleine C."/>
            <person name="Stajich J.E."/>
            <person name="Selbmann L."/>
        </authorList>
    </citation>
    <scope>NUCLEOTIDE SEQUENCE [LARGE SCALE GENOMIC DNA]</scope>
    <source>
        <strain evidence="3 4">CCFEE 5792</strain>
    </source>
</reference>
<feature type="compositionally biased region" description="Polar residues" evidence="1">
    <location>
        <begin position="21"/>
        <end position="32"/>
    </location>
</feature>
<feature type="transmembrane region" description="Helical" evidence="2">
    <location>
        <begin position="239"/>
        <end position="257"/>
    </location>
</feature>
<protein>
    <recommendedName>
        <fullName evidence="5">Adhesin domain-containing protein</fullName>
    </recommendedName>
</protein>
<dbReference type="RefSeq" id="XP_064711159.1">
    <property type="nucleotide sequence ID" value="XM_064848535.1"/>
</dbReference>
<evidence type="ECO:0000313" key="3">
    <source>
        <dbReference type="EMBL" id="KAK5062887.1"/>
    </source>
</evidence>
<evidence type="ECO:0000256" key="2">
    <source>
        <dbReference type="SAM" id="Phobius"/>
    </source>
</evidence>
<keyword evidence="4" id="KW-1185">Reference proteome</keyword>
<keyword evidence="2" id="KW-0472">Membrane</keyword>
<evidence type="ECO:0000256" key="1">
    <source>
        <dbReference type="SAM" id="MobiDB-lite"/>
    </source>
</evidence>
<organism evidence="3 4">
    <name type="scientific">Exophiala bonariae</name>
    <dbReference type="NCBI Taxonomy" id="1690606"/>
    <lineage>
        <taxon>Eukaryota</taxon>
        <taxon>Fungi</taxon>
        <taxon>Dikarya</taxon>
        <taxon>Ascomycota</taxon>
        <taxon>Pezizomycotina</taxon>
        <taxon>Eurotiomycetes</taxon>
        <taxon>Chaetothyriomycetidae</taxon>
        <taxon>Chaetothyriales</taxon>
        <taxon>Herpotrichiellaceae</taxon>
        <taxon>Exophiala</taxon>
    </lineage>
</organism>
<feature type="compositionally biased region" description="Polar residues" evidence="1">
    <location>
        <begin position="68"/>
        <end position="90"/>
    </location>
</feature>
<dbReference type="Proteomes" id="UP001358417">
    <property type="component" value="Unassembled WGS sequence"/>
</dbReference>
<name>A0AAV9NNW6_9EURO</name>
<accession>A0AAV9NNW6</accession>
<proteinExistence type="predicted"/>
<dbReference type="AlphaFoldDB" id="A0AAV9NNW6"/>
<evidence type="ECO:0000313" key="4">
    <source>
        <dbReference type="Proteomes" id="UP001358417"/>
    </source>
</evidence>
<feature type="compositionally biased region" description="Low complexity" evidence="1">
    <location>
        <begin position="142"/>
        <end position="162"/>
    </location>
</feature>